<evidence type="ECO:0000256" key="5">
    <source>
        <dbReference type="SAM" id="Phobius"/>
    </source>
</evidence>
<feature type="transmembrane region" description="Helical" evidence="5">
    <location>
        <begin position="191"/>
        <end position="214"/>
    </location>
</feature>
<keyword evidence="7" id="KW-1185">Reference proteome</keyword>
<evidence type="ECO:0000313" key="6">
    <source>
        <dbReference type="EMBL" id="PWG17768.1"/>
    </source>
</evidence>
<organism evidence="6 7">
    <name type="scientific">Salibaculum griseiflavum</name>
    <dbReference type="NCBI Taxonomy" id="1914409"/>
    <lineage>
        <taxon>Bacteria</taxon>
        <taxon>Pseudomonadati</taxon>
        <taxon>Pseudomonadota</taxon>
        <taxon>Alphaproteobacteria</taxon>
        <taxon>Rhodobacterales</taxon>
        <taxon>Roseobacteraceae</taxon>
        <taxon>Salibaculum</taxon>
    </lineage>
</organism>
<reference evidence="7" key="1">
    <citation type="submission" date="2018-05" db="EMBL/GenBank/DDBJ databases">
        <authorList>
            <person name="Du Z."/>
            <person name="Wang X."/>
        </authorList>
    </citation>
    <scope>NUCLEOTIDE SEQUENCE [LARGE SCALE GENOMIC DNA]</scope>
    <source>
        <strain evidence="7">WDS4C29</strain>
    </source>
</reference>
<evidence type="ECO:0008006" key="8">
    <source>
        <dbReference type="Google" id="ProtNLM"/>
    </source>
</evidence>
<dbReference type="InterPro" id="IPR059112">
    <property type="entry name" value="CysZ/EI24"/>
</dbReference>
<feature type="transmembrane region" description="Helical" evidence="5">
    <location>
        <begin position="125"/>
        <end position="146"/>
    </location>
</feature>
<feature type="transmembrane region" description="Helical" evidence="5">
    <location>
        <begin position="152"/>
        <end position="171"/>
    </location>
</feature>
<keyword evidence="4 5" id="KW-0472">Membrane</keyword>
<keyword evidence="3 5" id="KW-1133">Transmembrane helix</keyword>
<proteinExistence type="predicted"/>
<evidence type="ECO:0000256" key="2">
    <source>
        <dbReference type="ARBA" id="ARBA00022692"/>
    </source>
</evidence>
<evidence type="ECO:0000256" key="4">
    <source>
        <dbReference type="ARBA" id="ARBA00023136"/>
    </source>
</evidence>
<evidence type="ECO:0000256" key="3">
    <source>
        <dbReference type="ARBA" id="ARBA00022989"/>
    </source>
</evidence>
<gene>
    <name evidence="6" type="ORF">DFK10_06005</name>
</gene>
<dbReference type="EMBL" id="QETF01000004">
    <property type="protein sequence ID" value="PWG17768.1"/>
    <property type="molecule type" value="Genomic_DNA"/>
</dbReference>
<name>A0A2V1P7J0_9RHOB</name>
<sequence length="231" mass="25285">MIFSDFAKALGQIGDPRFRRVLWWGVGLTLALLVAAYAGLLQLVDMLDPGSVSIPGIGPVTWIGDLLTWGSAFFMLFLSVFLMIPVASAITSMFLDDVAQAVEDRHYPHLPPLGKQSLWDAFRDTVNFLGVLIGANLLAIVAYVMLPFAAPFIFYGLNGFLLGREYFTVAAMRREGRAGADAMRKANLPEIWLAGVLMALPLTIPIMNLFIPILGAATFTHLYHRLAGTAR</sequence>
<comment type="caution">
    <text evidence="6">The sequence shown here is derived from an EMBL/GenBank/DDBJ whole genome shotgun (WGS) entry which is preliminary data.</text>
</comment>
<keyword evidence="2 5" id="KW-0812">Transmembrane</keyword>
<feature type="transmembrane region" description="Helical" evidence="5">
    <location>
        <begin position="21"/>
        <end position="40"/>
    </location>
</feature>
<dbReference type="OrthoDB" id="5421146at2"/>
<dbReference type="Proteomes" id="UP000245293">
    <property type="component" value="Unassembled WGS sequence"/>
</dbReference>
<protein>
    <recommendedName>
        <fullName evidence="8">CysZ-like protein</fullName>
    </recommendedName>
</protein>
<dbReference type="AlphaFoldDB" id="A0A2V1P7J0"/>
<comment type="subcellular location">
    <subcellularLocation>
        <location evidence="1">Membrane</location>
        <topology evidence="1">Multi-pass membrane protein</topology>
    </subcellularLocation>
</comment>
<feature type="transmembrane region" description="Helical" evidence="5">
    <location>
        <begin position="60"/>
        <end position="84"/>
    </location>
</feature>
<dbReference type="RefSeq" id="WP_109387613.1">
    <property type="nucleotide sequence ID" value="NZ_QETF01000004.1"/>
</dbReference>
<evidence type="ECO:0000256" key="1">
    <source>
        <dbReference type="ARBA" id="ARBA00004141"/>
    </source>
</evidence>
<dbReference type="Pfam" id="PF07264">
    <property type="entry name" value="EI24"/>
    <property type="match status" value="1"/>
</dbReference>
<evidence type="ECO:0000313" key="7">
    <source>
        <dbReference type="Proteomes" id="UP000245293"/>
    </source>
</evidence>
<accession>A0A2V1P7J0</accession>